<dbReference type="PATRIC" id="fig|1423766.4.peg.961"/>
<evidence type="ECO:0000313" key="8">
    <source>
        <dbReference type="Proteomes" id="UP000051439"/>
    </source>
</evidence>
<dbReference type="AlphaFoldDB" id="A0A0R1NME5"/>
<dbReference type="GO" id="GO:0016020">
    <property type="term" value="C:membrane"/>
    <property type="evidence" value="ECO:0007669"/>
    <property type="project" value="GOC"/>
</dbReference>
<evidence type="ECO:0000313" key="7">
    <source>
        <dbReference type="EMBL" id="KRL21001.1"/>
    </source>
</evidence>
<dbReference type="PANTHER" id="PTHR11069">
    <property type="entry name" value="GLUCOSYLCERAMIDASE"/>
    <property type="match status" value="1"/>
</dbReference>
<evidence type="ECO:0000259" key="5">
    <source>
        <dbReference type="Pfam" id="PF02055"/>
    </source>
</evidence>
<dbReference type="GO" id="GO:0004348">
    <property type="term" value="F:glucosylceramidase activity"/>
    <property type="evidence" value="ECO:0007669"/>
    <property type="project" value="InterPro"/>
</dbReference>
<dbReference type="Pfam" id="PF17189">
    <property type="entry name" value="Glyco_hydro_30C"/>
    <property type="match status" value="1"/>
</dbReference>
<evidence type="ECO:0000256" key="3">
    <source>
        <dbReference type="ARBA" id="ARBA00022801"/>
    </source>
</evidence>
<organism evidence="7 8">
    <name type="scientific">Lentilactobacillus kisonensis DSM 19906 = JCM 15041</name>
    <dbReference type="NCBI Taxonomy" id="1423766"/>
    <lineage>
        <taxon>Bacteria</taxon>
        <taxon>Bacillati</taxon>
        <taxon>Bacillota</taxon>
        <taxon>Bacilli</taxon>
        <taxon>Lactobacillales</taxon>
        <taxon>Lactobacillaceae</taxon>
        <taxon>Lentilactobacillus</taxon>
    </lineage>
</organism>
<dbReference type="GO" id="GO:0006680">
    <property type="term" value="P:glucosylceramide catabolic process"/>
    <property type="evidence" value="ECO:0007669"/>
    <property type="project" value="TreeGrafter"/>
</dbReference>
<evidence type="ECO:0000259" key="6">
    <source>
        <dbReference type="Pfam" id="PF17189"/>
    </source>
</evidence>
<dbReference type="InterPro" id="IPR033452">
    <property type="entry name" value="GH30_C"/>
</dbReference>
<dbReference type="Pfam" id="PF02055">
    <property type="entry name" value="Glyco_hydro_30"/>
    <property type="match status" value="1"/>
</dbReference>
<comment type="similarity">
    <text evidence="1 4">Belongs to the glycosyl hydrolase 30 family.</text>
</comment>
<protein>
    <submittedName>
        <fullName evidence="7">O-Glycosyl hydrolase family 30</fullName>
    </submittedName>
</protein>
<keyword evidence="2" id="KW-0732">Signal</keyword>
<sequence length="446" mass="51404">MKLFMSATQIESTQDSKLVKSELSTTTEKLHNNLVVGTEKRQEIWGFGQTFNELGWQALQSLSEEKRNQILDDLFKPGDGENYRICRIPVGASDYAINWYSCDETPDDYDLKDFSIERDKKYLIPYIKAAMKRNPDIVFSASPWSPPTWMKTKAVYNYGIVKHDPKVQQAYANYFVKFIKAYEAEGIHISQLFPQNEPQRDQPFPSCYWTGEELRDFIKNYLGPTFEKEGLTTDIWLGTINSPLEDTEMTKDETTDYPVITETVLSDPDAYKYVKGVTYQWAGKSVLQRTVQAFPELNYFQSESECGNGKNTWTYGEYVFNLFRHYISNGVNGYMYWNSVLQDGESTWGWLQNSMISVDSKTGESTYNPEYYVMRHYAHYVQPGAHLLSYGGHASGEATAYENPDGSIVVVMSNSMNHDRDITIDVKGETYKAHLKEHSFETFIFE</sequence>
<dbReference type="Gene3D" id="3.20.20.80">
    <property type="entry name" value="Glycosidases"/>
    <property type="match status" value="1"/>
</dbReference>
<gene>
    <name evidence="7" type="ORF">FC98_GL000942</name>
</gene>
<name>A0A0R1NME5_9LACO</name>
<reference evidence="7 8" key="1">
    <citation type="journal article" date="2015" name="Genome Announc.">
        <title>Expanding the biotechnology potential of lactobacilli through comparative genomics of 213 strains and associated genera.</title>
        <authorList>
            <person name="Sun Z."/>
            <person name="Harris H.M."/>
            <person name="McCann A."/>
            <person name="Guo C."/>
            <person name="Argimon S."/>
            <person name="Zhang W."/>
            <person name="Yang X."/>
            <person name="Jeffery I.B."/>
            <person name="Cooney J.C."/>
            <person name="Kagawa T.F."/>
            <person name="Liu W."/>
            <person name="Song Y."/>
            <person name="Salvetti E."/>
            <person name="Wrobel A."/>
            <person name="Rasinkangas P."/>
            <person name="Parkhill J."/>
            <person name="Rea M.C."/>
            <person name="O'Sullivan O."/>
            <person name="Ritari J."/>
            <person name="Douillard F.P."/>
            <person name="Paul Ross R."/>
            <person name="Yang R."/>
            <person name="Briner A.E."/>
            <person name="Felis G.E."/>
            <person name="de Vos W.M."/>
            <person name="Barrangou R."/>
            <person name="Klaenhammer T.R."/>
            <person name="Caufield P.W."/>
            <person name="Cui Y."/>
            <person name="Zhang H."/>
            <person name="O'Toole P.W."/>
        </authorList>
    </citation>
    <scope>NUCLEOTIDE SEQUENCE [LARGE SCALE GENOMIC DNA]</scope>
    <source>
        <strain evidence="7 8">DSM 19906</strain>
    </source>
</reference>
<dbReference type="PANTHER" id="PTHR11069:SF23">
    <property type="entry name" value="LYSOSOMAL ACID GLUCOSYLCERAMIDASE"/>
    <property type="match status" value="1"/>
</dbReference>
<keyword evidence="4" id="KW-0326">Glycosidase</keyword>
<keyword evidence="3 4" id="KW-0378">Hydrolase</keyword>
<dbReference type="InterPro" id="IPR001139">
    <property type="entry name" value="Glyco_hydro_30"/>
</dbReference>
<dbReference type="InterPro" id="IPR033453">
    <property type="entry name" value="Glyco_hydro_30_TIM-barrel"/>
</dbReference>
<dbReference type="PRINTS" id="PR00843">
    <property type="entry name" value="GLHYDRLASE30"/>
</dbReference>
<keyword evidence="8" id="KW-1185">Reference proteome</keyword>
<dbReference type="EMBL" id="AZEB01000018">
    <property type="protein sequence ID" value="KRL21001.1"/>
    <property type="molecule type" value="Genomic_DNA"/>
</dbReference>
<dbReference type="Gene3D" id="2.60.40.1180">
    <property type="entry name" value="Golgi alpha-mannosidase II"/>
    <property type="match status" value="1"/>
</dbReference>
<comment type="caution">
    <text evidence="7">The sequence shown here is derived from an EMBL/GenBank/DDBJ whole genome shotgun (WGS) entry which is preliminary data.</text>
</comment>
<dbReference type="InterPro" id="IPR017853">
    <property type="entry name" value="GH"/>
</dbReference>
<evidence type="ECO:0000256" key="2">
    <source>
        <dbReference type="ARBA" id="ARBA00022729"/>
    </source>
</evidence>
<dbReference type="Proteomes" id="UP000051439">
    <property type="component" value="Unassembled WGS sequence"/>
</dbReference>
<evidence type="ECO:0000256" key="1">
    <source>
        <dbReference type="ARBA" id="ARBA00005382"/>
    </source>
</evidence>
<dbReference type="InterPro" id="IPR013780">
    <property type="entry name" value="Glyco_hydro_b"/>
</dbReference>
<proteinExistence type="inferred from homology"/>
<accession>A0A0R1NME5</accession>
<evidence type="ECO:0000256" key="4">
    <source>
        <dbReference type="RuleBase" id="RU361188"/>
    </source>
</evidence>
<feature type="domain" description="Glycosyl hydrolase family 30 beta sandwich" evidence="6">
    <location>
        <begin position="397"/>
        <end position="443"/>
    </location>
</feature>
<feature type="domain" description="Glycosyl hydrolase family 30 TIM-barrel" evidence="5">
    <location>
        <begin position="44"/>
        <end position="381"/>
    </location>
</feature>
<dbReference type="SUPFAM" id="SSF51445">
    <property type="entry name" value="(Trans)glycosidases"/>
    <property type="match status" value="1"/>
</dbReference>